<dbReference type="AlphaFoldDB" id="A0A087U2Y3"/>
<dbReference type="InterPro" id="IPR009057">
    <property type="entry name" value="Homeodomain-like_sf"/>
</dbReference>
<dbReference type="PANTHER" id="PTHR19303">
    <property type="entry name" value="TRANSPOSON"/>
    <property type="match status" value="1"/>
</dbReference>
<evidence type="ECO:0000256" key="2">
    <source>
        <dbReference type="ARBA" id="ARBA00023125"/>
    </source>
</evidence>
<evidence type="ECO:0000256" key="4">
    <source>
        <dbReference type="PROSITE-ProRule" id="PRU00320"/>
    </source>
</evidence>
<comment type="subcellular location">
    <subcellularLocation>
        <location evidence="1 4">Nucleus</location>
    </subcellularLocation>
</comment>
<protein>
    <submittedName>
        <fullName evidence="7">Tigger transposable element-derived protein 6</fullName>
    </submittedName>
</protein>
<name>A0A087U2Y3_STEMI</name>
<dbReference type="SUPFAM" id="SSF46689">
    <property type="entry name" value="Homeodomain-like"/>
    <property type="match status" value="2"/>
</dbReference>
<dbReference type="GO" id="GO:0003677">
    <property type="term" value="F:DNA binding"/>
    <property type="evidence" value="ECO:0007669"/>
    <property type="project" value="UniProtKB-UniRule"/>
</dbReference>
<evidence type="ECO:0000256" key="3">
    <source>
        <dbReference type="ARBA" id="ARBA00023242"/>
    </source>
</evidence>
<dbReference type="Pfam" id="PF04218">
    <property type="entry name" value="CENP-B_N"/>
    <property type="match status" value="1"/>
</dbReference>
<keyword evidence="2 4" id="KW-0238">DNA-binding</keyword>
<dbReference type="InterPro" id="IPR007889">
    <property type="entry name" value="HTH_Psq"/>
</dbReference>
<dbReference type="SMART" id="SM00674">
    <property type="entry name" value="CENPB"/>
    <property type="match status" value="1"/>
</dbReference>
<dbReference type="InterPro" id="IPR006600">
    <property type="entry name" value="HTH_CenpB_DNA-bd_dom"/>
</dbReference>
<keyword evidence="8" id="KW-1185">Reference proteome</keyword>
<dbReference type="Proteomes" id="UP000054359">
    <property type="component" value="Unassembled WGS sequence"/>
</dbReference>
<feature type="domain" description="HTH CENPB-type" evidence="6">
    <location>
        <begin position="69"/>
        <end position="140"/>
    </location>
</feature>
<dbReference type="PROSITE" id="PS51253">
    <property type="entry name" value="HTH_CENPB"/>
    <property type="match status" value="1"/>
</dbReference>
<evidence type="ECO:0000259" key="6">
    <source>
        <dbReference type="PROSITE" id="PS51253"/>
    </source>
</evidence>
<evidence type="ECO:0000313" key="8">
    <source>
        <dbReference type="Proteomes" id="UP000054359"/>
    </source>
</evidence>
<dbReference type="PROSITE" id="PS50960">
    <property type="entry name" value="HTH_PSQ"/>
    <property type="match status" value="1"/>
</dbReference>
<proteinExistence type="predicted"/>
<feature type="DNA-binding region" description="H-T-H motif" evidence="4">
    <location>
        <begin position="33"/>
        <end position="53"/>
    </location>
</feature>
<dbReference type="InterPro" id="IPR050863">
    <property type="entry name" value="CenT-Element_Derived"/>
</dbReference>
<evidence type="ECO:0000256" key="1">
    <source>
        <dbReference type="ARBA" id="ARBA00004123"/>
    </source>
</evidence>
<dbReference type="Gene3D" id="1.10.10.60">
    <property type="entry name" value="Homeodomain-like"/>
    <property type="match status" value="2"/>
</dbReference>
<feature type="non-terminal residue" evidence="7">
    <location>
        <position position="318"/>
    </location>
</feature>
<dbReference type="OMA" id="HATEMVI"/>
<feature type="domain" description="HTH psq-type" evidence="5">
    <location>
        <begin position="6"/>
        <end position="57"/>
    </location>
</feature>
<reference evidence="7 8" key="1">
    <citation type="submission" date="2013-11" db="EMBL/GenBank/DDBJ databases">
        <title>Genome sequencing of Stegodyphus mimosarum.</title>
        <authorList>
            <person name="Bechsgaard J."/>
        </authorList>
    </citation>
    <scope>NUCLEOTIDE SEQUENCE [LARGE SCALE GENOMIC DNA]</scope>
</reference>
<dbReference type="GO" id="GO:0005634">
    <property type="term" value="C:nucleus"/>
    <property type="evidence" value="ECO:0007669"/>
    <property type="project" value="UniProtKB-SubCell"/>
</dbReference>
<dbReference type="STRING" id="407821.A0A087U2Y3"/>
<keyword evidence="3 4" id="KW-0539">Nucleus</keyword>
<dbReference type="EMBL" id="KK117902">
    <property type="protein sequence ID" value="KFM71722.1"/>
    <property type="molecule type" value="Genomic_DNA"/>
</dbReference>
<dbReference type="Pfam" id="PF03221">
    <property type="entry name" value="HTH_Tnp_Tc5"/>
    <property type="match status" value="1"/>
</dbReference>
<evidence type="ECO:0000313" key="7">
    <source>
        <dbReference type="EMBL" id="KFM71722.1"/>
    </source>
</evidence>
<evidence type="ECO:0000259" key="5">
    <source>
        <dbReference type="PROSITE" id="PS50960"/>
    </source>
</evidence>
<dbReference type="OrthoDB" id="6411292at2759"/>
<organism evidence="7 8">
    <name type="scientific">Stegodyphus mimosarum</name>
    <name type="common">African social velvet spider</name>
    <dbReference type="NCBI Taxonomy" id="407821"/>
    <lineage>
        <taxon>Eukaryota</taxon>
        <taxon>Metazoa</taxon>
        <taxon>Ecdysozoa</taxon>
        <taxon>Arthropoda</taxon>
        <taxon>Chelicerata</taxon>
        <taxon>Arachnida</taxon>
        <taxon>Araneae</taxon>
        <taxon>Araneomorphae</taxon>
        <taxon>Entelegynae</taxon>
        <taxon>Eresoidea</taxon>
        <taxon>Eresidae</taxon>
        <taxon>Stegodyphus</taxon>
    </lineage>
</organism>
<gene>
    <name evidence="7" type="ORF">X975_12246</name>
</gene>
<dbReference type="PANTHER" id="PTHR19303:SF52">
    <property type="entry name" value="TIGGER TRANSPOSABLE ELEMENT-DERIVED PROTEIN 6"/>
    <property type="match status" value="1"/>
</dbReference>
<sequence length="318" mass="36357">MTENVRNEVRKRRPISLQEKLEFLKMIDSGRPLLAVAREFGIPPSTARTIVKERLKVKLLSEHYNVPPGRKRMRLGLFRDVEEALHMWFRQMRTKNCKVNGPMLKQKAREFAQYLGHTNFEGSSGWLSRFRERYGLSVKAMEGDGNINVVTGIGMTDEEIVATVCAHNMHSEALLNKCSTNSEEIVTDICPNSIVSANYCEEADKKADELNSEVSKFDSPLETSKFDSSIETPKFDSSVETSKFDSSTSFREFDLSIGLREAINLTEKLSCFLKQQDSVPDHVWKSLSTVEDFILLDLTEKHKQRKITDYFKSQSIKL</sequence>
<accession>A0A087U2Y3</accession>